<gene>
    <name evidence="2" type="ORF">SAMN02745136_04122</name>
</gene>
<reference evidence="2 3" key="1">
    <citation type="submission" date="2016-11" db="EMBL/GenBank/DDBJ databases">
        <authorList>
            <person name="Jaros S."/>
            <person name="Januszkiewicz K."/>
            <person name="Wedrychowicz H."/>
        </authorList>
    </citation>
    <scope>NUCLEOTIDE SEQUENCE [LARGE SCALE GENOMIC DNA]</scope>
    <source>
        <strain evidence="2 3">DSM 15929</strain>
    </source>
</reference>
<organism evidence="2 3">
    <name type="scientific">Anaerocolumna jejuensis DSM 15929</name>
    <dbReference type="NCBI Taxonomy" id="1121322"/>
    <lineage>
        <taxon>Bacteria</taxon>
        <taxon>Bacillati</taxon>
        <taxon>Bacillota</taxon>
        <taxon>Clostridia</taxon>
        <taxon>Lachnospirales</taxon>
        <taxon>Lachnospiraceae</taxon>
        <taxon>Anaerocolumna</taxon>
    </lineage>
</organism>
<protein>
    <submittedName>
        <fullName evidence="2">Uncharacterized protein</fullName>
    </submittedName>
</protein>
<feature type="signal peptide" evidence="1">
    <location>
        <begin position="1"/>
        <end position="26"/>
    </location>
</feature>
<evidence type="ECO:0000256" key="1">
    <source>
        <dbReference type="SAM" id="SignalP"/>
    </source>
</evidence>
<dbReference type="RefSeq" id="WP_073278779.1">
    <property type="nucleotide sequence ID" value="NZ_FRAC01000023.1"/>
</dbReference>
<proteinExistence type="predicted"/>
<accession>A0A1M6XZ41</accession>
<evidence type="ECO:0000313" key="3">
    <source>
        <dbReference type="Proteomes" id="UP000184386"/>
    </source>
</evidence>
<name>A0A1M6XZ41_9FIRM</name>
<keyword evidence="3" id="KW-1185">Reference proteome</keyword>
<dbReference type="EMBL" id="FRAC01000023">
    <property type="protein sequence ID" value="SHL11113.1"/>
    <property type="molecule type" value="Genomic_DNA"/>
</dbReference>
<feature type="chain" id="PRO_5012229522" evidence="1">
    <location>
        <begin position="27"/>
        <end position="136"/>
    </location>
</feature>
<dbReference type="Proteomes" id="UP000184386">
    <property type="component" value="Unassembled WGS sequence"/>
</dbReference>
<dbReference type="AlphaFoldDB" id="A0A1M6XZ41"/>
<keyword evidence="1" id="KW-0732">Signal</keyword>
<sequence>MKKYLKFLFSFFAICFLMSLSTTASAAEKQTSLIDENATLLYQGYTEDGIKYEVYENPESKTPNMVTPDTVITQYVTRYIRYYSATITPTQQVFWQENLDSYTVMSGWLTWTGAYLRNYIDNYTDATYTGYLTGNI</sequence>
<evidence type="ECO:0000313" key="2">
    <source>
        <dbReference type="EMBL" id="SHL11113.1"/>
    </source>
</evidence>